<proteinExistence type="predicted"/>
<feature type="region of interest" description="Disordered" evidence="1">
    <location>
        <begin position="26"/>
        <end position="55"/>
    </location>
</feature>
<keyword evidence="3" id="KW-1185">Reference proteome</keyword>
<protein>
    <submittedName>
        <fullName evidence="2">Uncharacterized protein</fullName>
    </submittedName>
</protein>
<dbReference type="EMBL" id="JAMYXC010000210">
    <property type="protein sequence ID" value="MCP1169521.1"/>
    <property type="molecule type" value="Genomic_DNA"/>
</dbReference>
<dbReference type="RefSeq" id="WP_253333216.1">
    <property type="nucleotide sequence ID" value="NZ_JAMYXC010000210.1"/>
</dbReference>
<evidence type="ECO:0000313" key="2">
    <source>
        <dbReference type="EMBL" id="MCP1169521.1"/>
    </source>
</evidence>
<dbReference type="Proteomes" id="UP001139477">
    <property type="component" value="Unassembled WGS sequence"/>
</dbReference>
<dbReference type="AlphaFoldDB" id="A0A9X2FW34"/>
<sequence length="72" mass="7905">MFYQMNIENPPTIETAPNGTCIARWEDDGGGPDPIALADRSPGPKARRIGGLPPARSLRHRAKHVCFEKANH</sequence>
<accession>A0A9X2FW34</accession>
<evidence type="ECO:0000256" key="1">
    <source>
        <dbReference type="SAM" id="MobiDB-lite"/>
    </source>
</evidence>
<evidence type="ECO:0000313" key="3">
    <source>
        <dbReference type="Proteomes" id="UP001139477"/>
    </source>
</evidence>
<organism evidence="2 3">
    <name type="scientific">Limimaricola litoreus</name>
    <dbReference type="NCBI Taxonomy" id="2955316"/>
    <lineage>
        <taxon>Bacteria</taxon>
        <taxon>Pseudomonadati</taxon>
        <taxon>Pseudomonadota</taxon>
        <taxon>Alphaproteobacteria</taxon>
        <taxon>Rhodobacterales</taxon>
        <taxon>Paracoccaceae</taxon>
        <taxon>Limimaricola</taxon>
    </lineage>
</organism>
<gene>
    <name evidence="2" type="ORF">NHG85_13470</name>
</gene>
<reference evidence="2" key="1">
    <citation type="submission" date="2022-06" db="EMBL/GenBank/DDBJ databases">
        <title>Limimaricola sediminis sp. nov., isolated from an intertidal sediment.</title>
        <authorList>
            <person name="Shao X."/>
        </authorList>
    </citation>
    <scope>NUCLEOTIDE SEQUENCE</scope>
    <source>
        <strain evidence="2">ASW11-118</strain>
    </source>
</reference>
<name>A0A9X2FW34_9RHOB</name>
<comment type="caution">
    <text evidence="2">The sequence shown here is derived from an EMBL/GenBank/DDBJ whole genome shotgun (WGS) entry which is preliminary data.</text>
</comment>